<organism evidence="3 4">
    <name type="scientific">Trametes coccinea (strain BRFM310)</name>
    <name type="common">Pycnoporus coccineus</name>
    <dbReference type="NCBI Taxonomy" id="1353009"/>
    <lineage>
        <taxon>Eukaryota</taxon>
        <taxon>Fungi</taxon>
        <taxon>Dikarya</taxon>
        <taxon>Basidiomycota</taxon>
        <taxon>Agaricomycotina</taxon>
        <taxon>Agaricomycetes</taxon>
        <taxon>Polyporales</taxon>
        <taxon>Polyporaceae</taxon>
        <taxon>Trametes</taxon>
    </lineage>
</organism>
<name>A0A1Y2ISN3_TRAC3</name>
<gene>
    <name evidence="3" type="ORF">PYCCODRAFT_1365831</name>
</gene>
<evidence type="ECO:0000313" key="4">
    <source>
        <dbReference type="Proteomes" id="UP000193067"/>
    </source>
</evidence>
<dbReference type="SUPFAM" id="SSF56801">
    <property type="entry name" value="Acetyl-CoA synthetase-like"/>
    <property type="match status" value="1"/>
</dbReference>
<evidence type="ECO:0000256" key="1">
    <source>
        <dbReference type="ARBA" id="ARBA00006432"/>
    </source>
</evidence>
<reference evidence="3 4" key="1">
    <citation type="journal article" date="2015" name="Biotechnol. Biofuels">
        <title>Enhanced degradation of softwood versus hardwood by the white-rot fungus Pycnoporus coccineus.</title>
        <authorList>
            <person name="Couturier M."/>
            <person name="Navarro D."/>
            <person name="Chevret D."/>
            <person name="Henrissat B."/>
            <person name="Piumi F."/>
            <person name="Ruiz-Duenas F.J."/>
            <person name="Martinez A.T."/>
            <person name="Grigoriev I.V."/>
            <person name="Riley R."/>
            <person name="Lipzen A."/>
            <person name="Berrin J.G."/>
            <person name="Master E.R."/>
            <person name="Rosso M.N."/>
        </authorList>
    </citation>
    <scope>NUCLEOTIDE SEQUENCE [LARGE SCALE GENOMIC DNA]</scope>
    <source>
        <strain evidence="3 4">BRFM310</strain>
    </source>
</reference>
<dbReference type="Pfam" id="PF00501">
    <property type="entry name" value="AMP-binding"/>
    <property type="match status" value="1"/>
</dbReference>
<dbReference type="EMBL" id="KZ084100">
    <property type="protein sequence ID" value="OSD03634.1"/>
    <property type="molecule type" value="Genomic_DNA"/>
</dbReference>
<dbReference type="Gene3D" id="3.40.50.12780">
    <property type="entry name" value="N-terminal domain of ligase-like"/>
    <property type="match status" value="1"/>
</dbReference>
<dbReference type="Pfam" id="PF23562">
    <property type="entry name" value="AMP-binding_C_3"/>
    <property type="match status" value="1"/>
</dbReference>
<dbReference type="InterPro" id="IPR042099">
    <property type="entry name" value="ANL_N_sf"/>
</dbReference>
<accession>A0A1Y2ISN3</accession>
<proteinExistence type="inferred from homology"/>
<keyword evidence="4" id="KW-1185">Reference proteome</keyword>
<dbReference type="PANTHER" id="PTHR43201:SF8">
    <property type="entry name" value="ACYL-COA SYNTHETASE FAMILY MEMBER 3"/>
    <property type="match status" value="1"/>
</dbReference>
<dbReference type="GO" id="GO:0006631">
    <property type="term" value="P:fatty acid metabolic process"/>
    <property type="evidence" value="ECO:0007669"/>
    <property type="project" value="TreeGrafter"/>
</dbReference>
<dbReference type="PANTHER" id="PTHR43201">
    <property type="entry name" value="ACYL-COA SYNTHETASE"/>
    <property type="match status" value="1"/>
</dbReference>
<comment type="similarity">
    <text evidence="1">Belongs to the ATP-dependent AMP-binding enzyme family.</text>
</comment>
<dbReference type="STRING" id="1353009.A0A1Y2ISN3"/>
<evidence type="ECO:0000313" key="3">
    <source>
        <dbReference type="EMBL" id="OSD03634.1"/>
    </source>
</evidence>
<feature type="domain" description="AMP-dependent synthetase/ligase" evidence="2">
    <location>
        <begin position="33"/>
        <end position="329"/>
    </location>
</feature>
<dbReference type="GO" id="GO:0031956">
    <property type="term" value="F:medium-chain fatty acid-CoA ligase activity"/>
    <property type="evidence" value="ECO:0007669"/>
    <property type="project" value="TreeGrafter"/>
</dbReference>
<evidence type="ECO:0000259" key="2">
    <source>
        <dbReference type="Pfam" id="PF00501"/>
    </source>
</evidence>
<protein>
    <submittedName>
        <fullName evidence="3">Acetyl-CoA synthetase-like protein</fullName>
    </submittedName>
</protein>
<sequence>MTYQTHLTVLQHSASVYASSAAFKVPRLSPGSEHVEEWVPVSYQQFLEDVEQSARYWFRTLSAHGVPPRSVVGVWLGGMTYLDAVHIYGLARAAYIPQLFSLRLPNPDVVYELLVRAGAQALIFEPSFASIVTCCPVPAELAVDLGSMDAADAPLPPLWVPSHGAEVIMIYHTSGSTSGSPKLVPCTADWMNATVSKAAHVTQPHSPDKQDVTVWMGSMCHIGQTFMLMGYLQHGVCTIQPTKIAFSSKELVDMVQRCRLNRLNQFATFLAAHLRNSRTDPALLAVIQQLDELLYSGLPLAPEEEAWAYAHGILLKNLFGSTECGAMLLSVGGRGADAAYLHPIEGTAYGFFPIAPTASDTTDSETGYEDANQRLLELVILSDSGDCPHPSLRHADGHYHTGDLFLEVAPGRYVSRGRDDDWIKSENSLRCDTKAIEDNVRATCAELIAECVVVGNGRPSPTLFVEPKVAGDPEDLKRVIVRRTRHFHSRRYLHERIASTAFVVVVPSGTLPRTATKGNIRRRAVEEKFRETLDRIYSS</sequence>
<dbReference type="AlphaFoldDB" id="A0A1Y2ISN3"/>
<dbReference type="InterPro" id="IPR000873">
    <property type="entry name" value="AMP-dep_synth/lig_dom"/>
</dbReference>
<dbReference type="Proteomes" id="UP000193067">
    <property type="component" value="Unassembled WGS sequence"/>
</dbReference>
<dbReference type="OrthoDB" id="429813at2759"/>